<dbReference type="InterPro" id="IPR001810">
    <property type="entry name" value="F-box_dom"/>
</dbReference>
<dbReference type="InterPro" id="IPR032675">
    <property type="entry name" value="LRR_dom_sf"/>
</dbReference>
<evidence type="ECO:0000313" key="3">
    <source>
        <dbReference type="Proteomes" id="UP000092993"/>
    </source>
</evidence>
<gene>
    <name evidence="2" type="ORF">A0H81_08851</name>
</gene>
<dbReference type="SUPFAM" id="SSF81383">
    <property type="entry name" value="F-box domain"/>
    <property type="match status" value="1"/>
</dbReference>
<name>A0A1C7M3A3_GRIFR</name>
<dbReference type="Proteomes" id="UP000092993">
    <property type="component" value="Unassembled WGS sequence"/>
</dbReference>
<reference evidence="2 3" key="1">
    <citation type="submission" date="2016-03" db="EMBL/GenBank/DDBJ databases">
        <title>Whole genome sequencing of Grifola frondosa 9006-11.</title>
        <authorList>
            <person name="Min B."/>
            <person name="Park H."/>
            <person name="Kim J.-G."/>
            <person name="Cho H."/>
            <person name="Oh Y.-L."/>
            <person name="Kong W.-S."/>
            <person name="Choi I.-G."/>
        </authorList>
    </citation>
    <scope>NUCLEOTIDE SEQUENCE [LARGE SCALE GENOMIC DNA]</scope>
    <source>
        <strain evidence="2 3">9006-11</strain>
    </source>
</reference>
<dbReference type="InterPro" id="IPR036047">
    <property type="entry name" value="F-box-like_dom_sf"/>
</dbReference>
<organism evidence="2 3">
    <name type="scientific">Grifola frondosa</name>
    <name type="common">Maitake</name>
    <name type="synonym">Polyporus frondosus</name>
    <dbReference type="NCBI Taxonomy" id="5627"/>
    <lineage>
        <taxon>Eukaryota</taxon>
        <taxon>Fungi</taxon>
        <taxon>Dikarya</taxon>
        <taxon>Basidiomycota</taxon>
        <taxon>Agaricomycotina</taxon>
        <taxon>Agaricomycetes</taxon>
        <taxon>Polyporales</taxon>
        <taxon>Grifolaceae</taxon>
        <taxon>Grifola</taxon>
    </lineage>
</organism>
<evidence type="ECO:0000313" key="2">
    <source>
        <dbReference type="EMBL" id="OBZ71385.1"/>
    </source>
</evidence>
<comment type="caution">
    <text evidence="2">The sequence shown here is derived from an EMBL/GenBank/DDBJ whole genome shotgun (WGS) entry which is preliminary data.</text>
</comment>
<keyword evidence="3" id="KW-1185">Reference proteome</keyword>
<accession>A0A1C7M3A3</accession>
<sequence>MRIQFHKPDVLLIESPTSTALDLDLDVMYIILSILPRPDLVRLMSTCRTFNRAGVRHLLHFNVHLNHIRTLKSFCAFMVAQAPIRYPFLRRLSIYRFCPPPPYKSVNQLIKILKHASHLEMLYVESNDPLDSEDRLQAACSSLTSLKEFHISWMSGRVSGEEPLYKMVEQMQSLPSIFHATLEDLTLYTPTFQSELLFPRMRKLSVRDANPPLALIAQNFPALLDLTILNCRGDDASLSPEDHQDRQLHRSVQLSGGGWKSLDRLAGGAFDLYRLGLTCQIRWVTIFDVDSCTHDVVAHILRDSHEVAARLTYLRCTIDLAFFDGIPSALDTFRLLLQRSPLTHLMLRFTAYASMDTVGARLVREFRPEVFASQIIASHPSIRYIVIKINHAEQLFWKVLTTESGEVVVDKALKEDISVVMDL</sequence>
<dbReference type="CDD" id="cd09917">
    <property type="entry name" value="F-box_SF"/>
    <property type="match status" value="1"/>
</dbReference>
<feature type="domain" description="F-box" evidence="1">
    <location>
        <begin position="21"/>
        <end position="53"/>
    </location>
</feature>
<dbReference type="OrthoDB" id="2746427at2759"/>
<dbReference type="AlphaFoldDB" id="A0A1C7M3A3"/>
<dbReference type="EMBL" id="LUGG01000011">
    <property type="protein sequence ID" value="OBZ71385.1"/>
    <property type="molecule type" value="Genomic_DNA"/>
</dbReference>
<dbReference type="Pfam" id="PF00646">
    <property type="entry name" value="F-box"/>
    <property type="match status" value="1"/>
</dbReference>
<dbReference type="SUPFAM" id="SSF52047">
    <property type="entry name" value="RNI-like"/>
    <property type="match status" value="1"/>
</dbReference>
<dbReference type="Gene3D" id="3.80.10.10">
    <property type="entry name" value="Ribonuclease Inhibitor"/>
    <property type="match status" value="1"/>
</dbReference>
<evidence type="ECO:0000259" key="1">
    <source>
        <dbReference type="Pfam" id="PF00646"/>
    </source>
</evidence>
<protein>
    <recommendedName>
        <fullName evidence="1">F-box domain-containing protein</fullName>
    </recommendedName>
</protein>
<proteinExistence type="predicted"/>